<dbReference type="KEGG" id="sxn:IAG42_34515"/>
<dbReference type="AlphaFoldDB" id="A0A7H1BHM2"/>
<keyword evidence="2" id="KW-0378">Hydrolase</keyword>
<dbReference type="RefSeq" id="WP_188340888.1">
    <property type="nucleotide sequence ID" value="NZ_CP061281.1"/>
</dbReference>
<accession>A0A7H1BHM2</accession>
<evidence type="ECO:0000313" key="3">
    <source>
        <dbReference type="Proteomes" id="UP000516428"/>
    </source>
</evidence>
<feature type="domain" description="HNH nuclease" evidence="1">
    <location>
        <begin position="11"/>
        <end position="81"/>
    </location>
</feature>
<dbReference type="InterPro" id="IPR003615">
    <property type="entry name" value="HNH_nuc"/>
</dbReference>
<dbReference type="SMART" id="SM00507">
    <property type="entry name" value="HNHc"/>
    <property type="match status" value="1"/>
</dbReference>
<sequence>MRYVPRADNTPLKLALLKAWNYLCHMCQKEIAVAHAEIDHIVPRSLTGQALKDLKDLFGLNDSFDLDDPMNLAPICRPCNMRKGDETFNAAPALLMQLKKARRQRDRVIRDCKSFGSDTRVARDLQSALKAELSSQKAKDAFMDHAPEVVQRLANLDADRADYVKNRVVELDEEQLEPHDRPIRSLALHLRSRGRETVSVLEDLCGHSLADLLAERMTDLEEQICARVQVEFPSVDDWANTTAGPPVMTHLDVGVDGADYARYGPAVEFTFQGFFESYLTASLVQDSRTGDGLQDRQGEAEASGTFSFTLDWAFSSEPGDGEVGECTIEDWDSSLYVY</sequence>
<evidence type="ECO:0000313" key="2">
    <source>
        <dbReference type="EMBL" id="QNS08227.1"/>
    </source>
</evidence>
<name>A0A7H1BHM2_9ACTN</name>
<organism evidence="2 3">
    <name type="scientific">Streptomyces xanthii</name>
    <dbReference type="NCBI Taxonomy" id="2768069"/>
    <lineage>
        <taxon>Bacteria</taxon>
        <taxon>Bacillati</taxon>
        <taxon>Actinomycetota</taxon>
        <taxon>Actinomycetes</taxon>
        <taxon>Kitasatosporales</taxon>
        <taxon>Streptomycetaceae</taxon>
        <taxon>Streptomyces</taxon>
    </lineage>
</organism>
<reference evidence="2 3" key="1">
    <citation type="submission" date="2020-09" db="EMBL/GenBank/DDBJ databases">
        <title>A novel species.</title>
        <authorList>
            <person name="Gao J."/>
        </authorList>
    </citation>
    <scope>NUCLEOTIDE SEQUENCE [LARGE SCALE GENOMIC DNA]</scope>
    <source>
        <strain evidence="2 3">CRXT-Y-14</strain>
    </source>
</reference>
<protein>
    <submittedName>
        <fullName evidence="2">HNH endonuclease</fullName>
    </submittedName>
</protein>
<dbReference type="EMBL" id="CP061281">
    <property type="protein sequence ID" value="QNS08227.1"/>
    <property type="molecule type" value="Genomic_DNA"/>
</dbReference>
<gene>
    <name evidence="2" type="ORF">IAG42_34515</name>
</gene>
<dbReference type="Proteomes" id="UP000516428">
    <property type="component" value="Chromosome"/>
</dbReference>
<keyword evidence="2" id="KW-0255">Endonuclease</keyword>
<keyword evidence="3" id="KW-1185">Reference proteome</keyword>
<dbReference type="GO" id="GO:0004519">
    <property type="term" value="F:endonuclease activity"/>
    <property type="evidence" value="ECO:0007669"/>
    <property type="project" value="UniProtKB-KW"/>
</dbReference>
<dbReference type="Gene3D" id="1.10.30.50">
    <property type="match status" value="1"/>
</dbReference>
<dbReference type="CDD" id="cd00085">
    <property type="entry name" value="HNHc"/>
    <property type="match status" value="1"/>
</dbReference>
<keyword evidence="2" id="KW-0540">Nuclease</keyword>
<proteinExistence type="predicted"/>
<evidence type="ECO:0000259" key="1">
    <source>
        <dbReference type="SMART" id="SM00507"/>
    </source>
</evidence>